<dbReference type="Gene3D" id="2.130.10.10">
    <property type="entry name" value="YVTN repeat-like/Quinoprotein amine dehydrogenase"/>
    <property type="match status" value="1"/>
</dbReference>
<dbReference type="InterPro" id="IPR011044">
    <property type="entry name" value="Quino_amine_DH_bsu"/>
</dbReference>
<dbReference type="GO" id="GO:0005737">
    <property type="term" value="C:cytoplasm"/>
    <property type="evidence" value="ECO:0007669"/>
    <property type="project" value="TreeGrafter"/>
</dbReference>
<name>A0A836I799_9TRYP</name>
<accession>A0A836I799</accession>
<evidence type="ECO:0000259" key="1">
    <source>
        <dbReference type="Pfam" id="PF23126"/>
    </source>
</evidence>
<sequence length="1140" mass="124279">METILALHRKEAQGSFVKLALESGSNILAATPPRVISNGYDLLCVCEGLCCFLYFLVDRKLILLGTYLFRCSGNTQVLSVIVDEDVKNFTESYRAHTAVAGGEDILRFSADGEVNFVAFIGDALLIGSSAGFLGTLFVSSDRRCVRGKSTRVQERCGVHWCLRYDSKQCVCISSDTVTVVSIVPESRDAICYRRDSVHDAVASVGASQTMSGCFFLAHKNLRALTVLHGSPDETLQSETFPLFSEEWGRCVDARQGIPNVYAYGCSDACLLAVVYPDAVSFTAWNGHALVSTAVVTNELTIPFMLALWKSTAEGARLLVMRSDSRCLMYDVVMSKRFSGIEEIVAAHQVTLPSYMACLMGGGDTGVLLCWPSGTLLASHTALLQCSADEEKFEAIEVHGIVNYSPNSDSVLLLEVIPMRGSHGVVCLYSTGECRLSLYNNTGTILLALEEHPYDATSCLAFEDSSGGYYCVLGFSDGDIRLFLGAEMRANIRATHCGAVDRLLKLPKMNEADETSFLSISTVMGTVCFHTEENASVSRTMCSPSKPLTAYFLDPELEFALLFSGTVANLWHIPTGLLERVLRSPQEQLDPRLVNLLEPYWASPTCTARFRFLGQAHYAICTNVDSLVSGLISTQESSHRLTSEYSCALGLLLHFLGETCPASITRGDDLWEALDDLGLVAAGVQTQECVWSAILLLCGLLSHTSDGICGAEIYCLIESLSDKLACSVAPDLHRQVDVMQLFLSRFYTLQRSTPAAFRHALRLLVTKMPASRLADVVNLLQSRELAAQSRQAREGEIPGAPSHAYSENLLASLLIVSSLASQRGDFSLQSDTGLCSFLHNRIVEVQHGVTVAIEDDDNLLRWSAALLGSVESYPIVCVLDEKNLFSGLMKALVKKAFGARGGEAHQVTLEALQRLIAQDPQDFLCNYIVEDFHLNVAYRPYIIVFLAHFVKSFPYEAYSVFSTIADIFVSGLTNLGSGNKSAASIYHVAVKQLLRVANTYLPNVSLQQSLRHLAVGGGDGKVMVYSVEGASIVTAFKAHSAPVLGVAYSSNITTLDIATVSEALDKIKVWRSPGQPSDIATFFRGSGATNFKLVTSMDLPLIDLRGEGMSLLIKLFQLHWLSPQCVEFSSPWHGRVLVSLP</sequence>
<dbReference type="SUPFAM" id="SSF50978">
    <property type="entry name" value="WD40 repeat-like"/>
    <property type="match status" value="1"/>
</dbReference>
<dbReference type="AlphaFoldDB" id="A0A836I799"/>
<dbReference type="Proteomes" id="UP000674318">
    <property type="component" value="Unassembled WGS sequence"/>
</dbReference>
<evidence type="ECO:0000313" key="2">
    <source>
        <dbReference type="EMBL" id="KAG5506534.1"/>
    </source>
</evidence>
<dbReference type="SUPFAM" id="SSF50969">
    <property type="entry name" value="YVTN repeat-like/Quinoprotein amine dehydrogenase"/>
    <property type="match status" value="1"/>
</dbReference>
<dbReference type="RefSeq" id="XP_067757696.1">
    <property type="nucleotide sequence ID" value="XM_067901990.1"/>
</dbReference>
<protein>
    <recommendedName>
        <fullName evidence="1">DUF7048 domain-containing protein</fullName>
    </recommendedName>
</protein>
<dbReference type="InterPro" id="IPR055476">
    <property type="entry name" value="DUF7048"/>
</dbReference>
<proteinExistence type="predicted"/>
<evidence type="ECO:0000313" key="3">
    <source>
        <dbReference type="Proteomes" id="UP000674318"/>
    </source>
</evidence>
<dbReference type="PANTHER" id="PTHR44099">
    <property type="entry name" value="RABCONNECTIN-3B, ISOFORM A"/>
    <property type="match status" value="1"/>
</dbReference>
<dbReference type="GeneID" id="94292067"/>
<gene>
    <name evidence="2" type="ORF">JKF63_06037</name>
</gene>
<dbReference type="OrthoDB" id="338622at2759"/>
<reference evidence="2 3" key="1">
    <citation type="submission" date="2021-02" db="EMBL/GenBank/DDBJ databases">
        <title>Porcisia hertigi Genome sequencing and assembly.</title>
        <authorList>
            <person name="Almutairi H."/>
            <person name="Gatherer D."/>
        </authorList>
    </citation>
    <scope>NUCLEOTIDE SEQUENCE [LARGE SCALE GENOMIC DNA]</scope>
    <source>
        <strain evidence="2 3">C119</strain>
    </source>
</reference>
<organism evidence="2 3">
    <name type="scientific">Porcisia hertigi</name>
    <dbReference type="NCBI Taxonomy" id="2761500"/>
    <lineage>
        <taxon>Eukaryota</taxon>
        <taxon>Discoba</taxon>
        <taxon>Euglenozoa</taxon>
        <taxon>Kinetoplastea</taxon>
        <taxon>Metakinetoplastina</taxon>
        <taxon>Trypanosomatida</taxon>
        <taxon>Trypanosomatidae</taxon>
        <taxon>Leishmaniinae</taxon>
        <taxon>Porcisia</taxon>
    </lineage>
</organism>
<dbReference type="EMBL" id="JAFJZO010000020">
    <property type="protein sequence ID" value="KAG5506534.1"/>
    <property type="molecule type" value="Genomic_DNA"/>
</dbReference>
<dbReference type="Pfam" id="PF23126">
    <property type="entry name" value="DUF7048"/>
    <property type="match status" value="1"/>
</dbReference>
<dbReference type="InterPro" id="IPR015943">
    <property type="entry name" value="WD40/YVTN_repeat-like_dom_sf"/>
</dbReference>
<dbReference type="InterPro" id="IPR049916">
    <property type="entry name" value="WDR72-like"/>
</dbReference>
<dbReference type="PANTHER" id="PTHR44099:SF4">
    <property type="entry name" value="RABCONNECTIN-3B, ISOFORM A"/>
    <property type="match status" value="1"/>
</dbReference>
<dbReference type="KEGG" id="phet:94292067"/>
<feature type="domain" description="DUF7048" evidence="1">
    <location>
        <begin position="259"/>
        <end position="361"/>
    </location>
</feature>
<keyword evidence="3" id="KW-1185">Reference proteome</keyword>
<comment type="caution">
    <text evidence="2">The sequence shown here is derived from an EMBL/GenBank/DDBJ whole genome shotgun (WGS) entry which is preliminary data.</text>
</comment>
<dbReference type="InterPro" id="IPR036322">
    <property type="entry name" value="WD40_repeat_dom_sf"/>
</dbReference>